<feature type="region of interest" description="Disordered" evidence="9">
    <location>
        <begin position="1755"/>
        <end position="1777"/>
    </location>
</feature>
<reference evidence="14 15" key="1">
    <citation type="submission" date="2016-07" db="EMBL/GenBank/DDBJ databases">
        <title>Pervasive Adenine N6-methylation of Active Genes in Fungi.</title>
        <authorList>
            <consortium name="DOE Joint Genome Institute"/>
            <person name="Mondo S.J."/>
            <person name="Dannebaum R.O."/>
            <person name="Kuo R.C."/>
            <person name="Labutti K."/>
            <person name="Haridas S."/>
            <person name="Kuo A."/>
            <person name="Salamov A."/>
            <person name="Ahrendt S.R."/>
            <person name="Lipzen A."/>
            <person name="Sullivan W."/>
            <person name="Andreopoulos W.B."/>
            <person name="Clum A."/>
            <person name="Lindquist E."/>
            <person name="Daum C."/>
            <person name="Ramamoorthy G.K."/>
            <person name="Gryganskyi A."/>
            <person name="Culley D."/>
            <person name="Magnuson J.K."/>
            <person name="James T.Y."/>
            <person name="O'Malley M.A."/>
            <person name="Stajich J.E."/>
            <person name="Spatafora J.W."/>
            <person name="Visel A."/>
            <person name="Grigoriev I.V."/>
        </authorList>
    </citation>
    <scope>NUCLEOTIDE SEQUENCE [LARGE SCALE GENOMIC DNA]</scope>
    <source>
        <strain evidence="14 15">NRRL 1336</strain>
    </source>
</reference>
<evidence type="ECO:0000259" key="12">
    <source>
        <dbReference type="Pfam" id="PF16507"/>
    </source>
</evidence>
<dbReference type="Pfam" id="PF16507">
    <property type="entry name" value="HEAT_PSME4_mid"/>
    <property type="match status" value="1"/>
</dbReference>
<dbReference type="Proteomes" id="UP000193560">
    <property type="component" value="Unassembled WGS sequence"/>
</dbReference>
<evidence type="ECO:0000256" key="4">
    <source>
        <dbReference type="ARBA" id="ARBA00022490"/>
    </source>
</evidence>
<evidence type="ECO:0000313" key="14">
    <source>
        <dbReference type="EMBL" id="ORZ04733.1"/>
    </source>
</evidence>
<dbReference type="InterPro" id="IPR032430">
    <property type="entry name" value="Blm10_mid"/>
</dbReference>
<dbReference type="PANTHER" id="PTHR32170:SF3">
    <property type="entry name" value="PROTEASOME ACTIVATOR COMPLEX SUBUNIT 4"/>
    <property type="match status" value="1"/>
</dbReference>
<evidence type="ECO:0000256" key="9">
    <source>
        <dbReference type="SAM" id="MobiDB-lite"/>
    </source>
</evidence>
<comment type="similarity">
    <text evidence="3">Belongs to the BLM10 family.</text>
</comment>
<keyword evidence="4" id="KW-0963">Cytoplasm</keyword>
<comment type="caution">
    <text evidence="14">The sequence shown here is derived from an EMBL/GenBank/DDBJ whole genome shotgun (WGS) entry which is preliminary data.</text>
</comment>
<dbReference type="SUPFAM" id="SSF48371">
    <property type="entry name" value="ARM repeat"/>
    <property type="match status" value="2"/>
</dbReference>
<dbReference type="Pfam" id="PF23096">
    <property type="entry name" value="HEAT_PSME4"/>
    <property type="match status" value="1"/>
</dbReference>
<dbReference type="GO" id="GO:0010499">
    <property type="term" value="P:proteasomal ubiquitin-independent protein catabolic process"/>
    <property type="evidence" value="ECO:0007669"/>
    <property type="project" value="TreeGrafter"/>
</dbReference>
<feature type="domain" description="Proteasome activator complex subunit 4-like HEAT repeat-like" evidence="13">
    <location>
        <begin position="1270"/>
        <end position="1485"/>
    </location>
</feature>
<proteinExistence type="inferred from homology"/>
<dbReference type="EMBL" id="MCGE01000048">
    <property type="protein sequence ID" value="ORZ04733.1"/>
    <property type="molecule type" value="Genomic_DNA"/>
</dbReference>
<dbReference type="Pfam" id="PF11919">
    <property type="entry name" value="PSME4_C"/>
    <property type="match status" value="1"/>
</dbReference>
<dbReference type="GO" id="GO:0005634">
    <property type="term" value="C:nucleus"/>
    <property type="evidence" value="ECO:0007669"/>
    <property type="project" value="UniProtKB-SubCell"/>
</dbReference>
<accession>A0A1X2HXH7</accession>
<evidence type="ECO:0000259" key="13">
    <source>
        <dbReference type="Pfam" id="PF23096"/>
    </source>
</evidence>
<evidence type="ECO:0000256" key="8">
    <source>
        <dbReference type="ARBA" id="ARBA00023242"/>
    </source>
</evidence>
<keyword evidence="7" id="KW-0234">DNA repair</keyword>
<evidence type="ECO:0000256" key="7">
    <source>
        <dbReference type="ARBA" id="ARBA00023204"/>
    </source>
</evidence>
<dbReference type="STRING" id="90262.A0A1X2HXH7"/>
<feature type="chain" id="PRO_5010880614" evidence="10">
    <location>
        <begin position="29"/>
        <end position="1870"/>
    </location>
</feature>
<sequence>MIFWLPWCMPSRWVILPLVLCYLDLKHAVPRPTRAALAQILFHMTVMPGMDYALVEIWANMCVRLIRKKKKLAPEDLVLPWRPLYDMIERSVFTKARQKTLISEAKHLHAVIRLVEYAQRFFDPTTATDEILETILPRFTTHSVHDAMVAQGYLVLFLPVTFPPMQAITSRTTPQQYLSTIFSLWSTFTRSSTFDAQFMDLLARLAEENMHYIDSPRIGLFTKDQIKWVFTTAIRMMNLPVGSKSGGGGGGGGIGGASLTTTGYGQHGFRIDMKAGNGLFLRRKAEKYASLARFIIFTILPEQDQSGGDGDGVYTMNLLADLIQAVELYFHPSNHGTWSYILTTFVRHLAFEFLKRWRLEQENDCNIPQHRRLTPALCREFVLILRPVVFLSMFGKDQYTVGASQTTIKYLSWIEPKLIFPTLLERIYPSLETLTETHRTTSALSILTDISLPLFSRDHYPAGGKHLLPLLHLALPGIDMNDPIKTIASLMFITSALMTVPITDLMNTTSPTPGVDTMAYGEDSMNDLPRDVDDELCRLATGEFQEWLAQFIRRIFTIFENMPQHDRKKQGGAMEAGLTQMVLHACETVFGQLSNEMYDVALRLMVDFCTSQVLPSAMRAMGSLCQGITAVNPAKAAKQLIPICITNIRTELIENGASSTMTNAATSNPIASDATLHWYQHILFSVVSELGPHYLTYKDELLAIGHDMVRHCKSRRGMMWAAKFIRFSLKTLLETYPVEYRSLPSTQWNDPEVMNKSHLLWGQMGDPQHLEIQWHTPSNDEKDVALQILNEFLQPAMTRLEQLMQGEHALTSHEWTNECCRHLAVVRNCVIGSMTMILDDGEETKDLNDSDDEDEVMMDKMKQRQQHYASVEANYALSDQVRADQARAIRRQVSHLLHQLAGYFTQQKENDVESIKILIKCIRVYLSERGVEKVWLDRNKSGYNYSKNISKTPVCHKHYPRHLLVHRAYIHHLQRLKQNASNRSRGPTHDLLLTDLLELSMSSYAEIRKVSQSALSIAARSFKGSKSILMPIILDTLKPQPQSNNRMKGALYLLTHKSILMACLRDWRYIPDFILSICSAQHEDKLSIQELIRKIFLDYLSYFNQCSFGVVMLDPQGWQASINRLLPQKSAPQAPDEALVQAVLDRHTKHKAVHEQLTRSLLTLLANPRMHWRFATMASNFLELLLRAELPPTADLCSYFASTCLVSELPAMRRIGISATTQLLLYIKQRTFAQGNLDRLITKTTCHPLKQTRSTDALRQAAGNLPDESLAETFFLIDDTTTGWYVWPKEVVGYLPYSDAITLPSIDVDSQGGYDTLQQIFSSADYWTQLMNYMAQEPSQKQDDRFNSSHARFFASLFQMYPAHRSEDLLACARTQLTQLCASSENKNNQRAAAELTAGLIRGTKHWPLHQVDQLWTGWLNDVLKTTLAVVTPDAHSYWASCIRFCMAKRDPRRLKHLMHLLLHEDPFDPESDAAFTEARKLLFIRAMVVGLKWRFRPWSTQLLDTYVASAAHPYKQVRDVLGANLNDLLQIQWVPSYPTVRTLVELETHDDQVPYPLDPPLPHMTQLLTMIDTSLASFHQADPAERTASHAYTTTSKTVLCWLREALTHWQMAGTLPAIVPFFPRVMAMQELSNNLDQDLQAMASQVLTLMIAHMTYPPHMLATASGLLTHVLTTSDSWHLRIRSLPLLQIFFFKHLVASSSDNMAMMDMVGGLLLDPQIEVRAMAGITLSGMVRCSSRQVLEKLRTKYTTMLRQPLPKRSRQQQRDERGKTIDPPGWREAVLHKHAGALGLACLVNAFPYEVPAWMPPVLCQLAECMSDPAEIQSTIRKTFSDFRRTHSDTWHEDVTKFTEDQLSMLSDMLISPSYYA</sequence>
<evidence type="ECO:0000256" key="1">
    <source>
        <dbReference type="ARBA" id="ARBA00004123"/>
    </source>
</evidence>
<comment type="subcellular location">
    <subcellularLocation>
        <location evidence="2">Cytoplasm</location>
    </subcellularLocation>
    <subcellularLocation>
        <location evidence="1">Nucleus</location>
    </subcellularLocation>
</comment>
<keyword evidence="10" id="KW-0732">Signal</keyword>
<name>A0A1X2HXH7_9FUNG</name>
<evidence type="ECO:0000259" key="11">
    <source>
        <dbReference type="Pfam" id="PF11919"/>
    </source>
</evidence>
<dbReference type="GO" id="GO:0016504">
    <property type="term" value="F:peptidase activator activity"/>
    <property type="evidence" value="ECO:0007669"/>
    <property type="project" value="InterPro"/>
</dbReference>
<keyword evidence="8" id="KW-0539">Nucleus</keyword>
<evidence type="ECO:0000256" key="10">
    <source>
        <dbReference type="SAM" id="SignalP"/>
    </source>
</evidence>
<dbReference type="PANTHER" id="PTHR32170">
    <property type="entry name" value="PROTEASOME ACTIVATOR COMPLEX SUBUNIT 4"/>
    <property type="match status" value="1"/>
</dbReference>
<keyword evidence="5" id="KW-0677">Repeat</keyword>
<dbReference type="InterPro" id="IPR035309">
    <property type="entry name" value="PSME4"/>
</dbReference>
<dbReference type="InterPro" id="IPR021843">
    <property type="entry name" value="PSME4_C"/>
</dbReference>
<dbReference type="InterPro" id="IPR055455">
    <property type="entry name" value="HEAT_PSME4"/>
</dbReference>
<feature type="signal peptide" evidence="10">
    <location>
        <begin position="1"/>
        <end position="28"/>
    </location>
</feature>
<keyword evidence="6" id="KW-0227">DNA damage</keyword>
<keyword evidence="15" id="KW-1185">Reference proteome</keyword>
<protein>
    <submittedName>
        <fullName evidence="14">Uncharacterized protein</fullName>
    </submittedName>
</protein>
<dbReference type="GO" id="GO:0005829">
    <property type="term" value="C:cytosol"/>
    <property type="evidence" value="ECO:0007669"/>
    <property type="project" value="TreeGrafter"/>
</dbReference>
<dbReference type="OrthoDB" id="17907at2759"/>
<gene>
    <name evidence="14" type="ORF">BCR42DRAFT_474389</name>
</gene>
<evidence type="ECO:0000256" key="5">
    <source>
        <dbReference type="ARBA" id="ARBA00022737"/>
    </source>
</evidence>
<evidence type="ECO:0000313" key="15">
    <source>
        <dbReference type="Proteomes" id="UP000193560"/>
    </source>
</evidence>
<evidence type="ECO:0000256" key="2">
    <source>
        <dbReference type="ARBA" id="ARBA00004496"/>
    </source>
</evidence>
<dbReference type="GO" id="GO:0006281">
    <property type="term" value="P:DNA repair"/>
    <property type="evidence" value="ECO:0007669"/>
    <property type="project" value="UniProtKB-KW"/>
</dbReference>
<dbReference type="InterPro" id="IPR016024">
    <property type="entry name" value="ARM-type_fold"/>
</dbReference>
<evidence type="ECO:0000256" key="3">
    <source>
        <dbReference type="ARBA" id="ARBA00005739"/>
    </source>
</evidence>
<evidence type="ECO:0000256" key="6">
    <source>
        <dbReference type="ARBA" id="ARBA00022763"/>
    </source>
</evidence>
<feature type="domain" description="Proteasome activator Blm10 middle HEAT repeats region" evidence="12">
    <location>
        <begin position="319"/>
        <end position="836"/>
    </location>
</feature>
<organism evidence="14 15">
    <name type="scientific">Absidia repens</name>
    <dbReference type="NCBI Taxonomy" id="90262"/>
    <lineage>
        <taxon>Eukaryota</taxon>
        <taxon>Fungi</taxon>
        <taxon>Fungi incertae sedis</taxon>
        <taxon>Mucoromycota</taxon>
        <taxon>Mucoromycotina</taxon>
        <taxon>Mucoromycetes</taxon>
        <taxon>Mucorales</taxon>
        <taxon>Cunninghamellaceae</taxon>
        <taxon>Absidia</taxon>
    </lineage>
</organism>
<dbReference type="GO" id="GO:0070628">
    <property type="term" value="F:proteasome binding"/>
    <property type="evidence" value="ECO:0007669"/>
    <property type="project" value="InterPro"/>
</dbReference>
<feature type="domain" description="Proteasome activator complex subunit 4 C-terminal" evidence="11">
    <location>
        <begin position="1784"/>
        <end position="1870"/>
    </location>
</feature>